<dbReference type="EMBL" id="JAEPRA010000021">
    <property type="protein sequence ID" value="KAG2172930.1"/>
    <property type="molecule type" value="Genomic_DNA"/>
</dbReference>
<evidence type="ECO:0000256" key="2">
    <source>
        <dbReference type="SAM" id="SignalP"/>
    </source>
</evidence>
<reference evidence="3" key="1">
    <citation type="submission" date="2020-12" db="EMBL/GenBank/DDBJ databases">
        <title>Metabolic potential, ecology and presence of endohyphal bacteria is reflected in genomic diversity of Mucoromycotina.</title>
        <authorList>
            <person name="Muszewska A."/>
            <person name="Okrasinska A."/>
            <person name="Steczkiewicz K."/>
            <person name="Drgas O."/>
            <person name="Orlowska M."/>
            <person name="Perlinska-Lenart U."/>
            <person name="Aleksandrzak-Piekarczyk T."/>
            <person name="Szatraj K."/>
            <person name="Zielenkiewicz U."/>
            <person name="Pilsyk S."/>
            <person name="Malc E."/>
            <person name="Mieczkowski P."/>
            <person name="Kruszewska J.S."/>
            <person name="Biernat P."/>
            <person name="Pawlowska J."/>
        </authorList>
    </citation>
    <scope>NUCLEOTIDE SEQUENCE</scope>
    <source>
        <strain evidence="3">WA0000051536</strain>
    </source>
</reference>
<dbReference type="InterPro" id="IPR017850">
    <property type="entry name" value="Alkaline_phosphatase_core_sf"/>
</dbReference>
<keyword evidence="2" id="KW-0732">Signal</keyword>
<dbReference type="AlphaFoldDB" id="A0A8H7PFV9"/>
<dbReference type="Proteomes" id="UP000612746">
    <property type="component" value="Unassembled WGS sequence"/>
</dbReference>
<accession>A0A8H7PFV9</accession>
<feature type="chain" id="PRO_5034302826" description="Acid phosphatase" evidence="2">
    <location>
        <begin position="21"/>
        <end position="292"/>
    </location>
</feature>
<dbReference type="PANTHER" id="PTHR31956:SF8">
    <property type="entry name" value="ACID PHOSPHATASE PHOA (AFU_ORTHOLOGUE AFUA_1G03570)"/>
    <property type="match status" value="1"/>
</dbReference>
<gene>
    <name evidence="3" type="ORF">INT44_004671</name>
</gene>
<keyword evidence="1" id="KW-0378">Hydrolase</keyword>
<evidence type="ECO:0000313" key="4">
    <source>
        <dbReference type="Proteomes" id="UP000612746"/>
    </source>
</evidence>
<dbReference type="OrthoDB" id="5135119at2759"/>
<dbReference type="Gene3D" id="3.40.720.10">
    <property type="entry name" value="Alkaline Phosphatase, subunit A"/>
    <property type="match status" value="1"/>
</dbReference>
<dbReference type="InterPro" id="IPR007312">
    <property type="entry name" value="Phosphoesterase"/>
</dbReference>
<feature type="signal peptide" evidence="2">
    <location>
        <begin position="1"/>
        <end position="20"/>
    </location>
</feature>
<dbReference type="GO" id="GO:0016788">
    <property type="term" value="F:hydrolase activity, acting on ester bonds"/>
    <property type="evidence" value="ECO:0007669"/>
    <property type="project" value="InterPro"/>
</dbReference>
<evidence type="ECO:0000256" key="1">
    <source>
        <dbReference type="ARBA" id="ARBA00022801"/>
    </source>
</evidence>
<evidence type="ECO:0000313" key="3">
    <source>
        <dbReference type="EMBL" id="KAG2172930.1"/>
    </source>
</evidence>
<name>A0A8H7PFV9_9FUNG</name>
<organism evidence="3 4">
    <name type="scientific">Umbelopsis vinacea</name>
    <dbReference type="NCBI Taxonomy" id="44442"/>
    <lineage>
        <taxon>Eukaryota</taxon>
        <taxon>Fungi</taxon>
        <taxon>Fungi incertae sedis</taxon>
        <taxon>Mucoromycota</taxon>
        <taxon>Mucoromycotina</taxon>
        <taxon>Umbelopsidomycetes</taxon>
        <taxon>Umbelopsidales</taxon>
        <taxon>Umbelopsidaceae</taxon>
        <taxon>Umbelopsis</taxon>
    </lineage>
</organism>
<dbReference type="GO" id="GO:0009395">
    <property type="term" value="P:phospholipid catabolic process"/>
    <property type="evidence" value="ECO:0007669"/>
    <property type="project" value="TreeGrafter"/>
</dbReference>
<keyword evidence="4" id="KW-1185">Reference proteome</keyword>
<protein>
    <recommendedName>
        <fullName evidence="5">Acid phosphatase</fullName>
    </recommendedName>
</protein>
<dbReference type="Pfam" id="PF04185">
    <property type="entry name" value="Phosphoesterase"/>
    <property type="match status" value="1"/>
</dbReference>
<comment type="caution">
    <text evidence="3">The sequence shown here is derived from an EMBL/GenBank/DDBJ whole genome shotgun (WGS) entry which is preliminary data.</text>
</comment>
<sequence length="292" mass="31217">MVSLKFISAVIATAVAVVSAAPLEKRIVTGNSFDHFMVVVLENEDYSAVMKNSYMSGLAAAHNGTLLTNYLATTHPSQPNYIAMIGGATLGFSSDNDGTTSSSSIVDLLEPAGITWKEYAENYTPLSGGGCDTSTSQASGLYRRKHNPFISFTKITSNAARCKNIVPATQLQTDISSGTLPQFMFYTPNMNNDGHDTSLSTAATWLKGFIEPLLTNTAFNKRTAVLLTWDESASSSGNDQVWSVLVGTGVVAQPKNTDSTAYNHYSILATVEKNWGLGNLGQKDATATPFKL</sequence>
<dbReference type="PANTHER" id="PTHR31956">
    <property type="entry name" value="NON-SPECIFIC PHOSPHOLIPASE C4-RELATED"/>
    <property type="match status" value="1"/>
</dbReference>
<evidence type="ECO:0008006" key="5">
    <source>
        <dbReference type="Google" id="ProtNLM"/>
    </source>
</evidence>
<proteinExistence type="predicted"/>